<dbReference type="GO" id="GO:0005524">
    <property type="term" value="F:ATP binding"/>
    <property type="evidence" value="ECO:0007669"/>
    <property type="project" value="UniProtKB-KW"/>
</dbReference>
<dbReference type="SMART" id="SM00490">
    <property type="entry name" value="HELICc"/>
    <property type="match status" value="1"/>
</dbReference>
<evidence type="ECO:0000256" key="4">
    <source>
        <dbReference type="ARBA" id="ARBA00022840"/>
    </source>
</evidence>
<feature type="region of interest" description="Disordered" evidence="5">
    <location>
        <begin position="633"/>
        <end position="704"/>
    </location>
</feature>
<keyword evidence="3 7" id="KW-0347">Helicase</keyword>
<dbReference type="EC" id="3.6.4.13" evidence="7"/>
<dbReference type="EMBL" id="JU980222">
    <property type="protein sequence ID" value="AFJ69285.1"/>
    <property type="molecule type" value="mRNA"/>
</dbReference>
<gene>
    <name evidence="7" type="ORF">NGATSA_3009200</name>
</gene>
<name>I2CQV2_NANGC</name>
<dbReference type="InterPro" id="IPR007502">
    <property type="entry name" value="Helicase-assoc_dom"/>
</dbReference>
<dbReference type="GO" id="GO:0005634">
    <property type="term" value="C:nucleus"/>
    <property type="evidence" value="ECO:0007669"/>
    <property type="project" value="TreeGrafter"/>
</dbReference>
<feature type="compositionally biased region" description="Basic and acidic residues" evidence="5">
    <location>
        <begin position="747"/>
        <end position="765"/>
    </location>
</feature>
<evidence type="ECO:0000256" key="1">
    <source>
        <dbReference type="ARBA" id="ARBA00022741"/>
    </source>
</evidence>
<protein>
    <submittedName>
        <fullName evidence="7">ATP-dependent RNA helicase DHX36</fullName>
        <ecNumber evidence="7">3.6.4.13</ecNumber>
    </submittedName>
</protein>
<dbReference type="Gene3D" id="1.20.120.1080">
    <property type="match status" value="1"/>
</dbReference>
<keyword evidence="1" id="KW-0547">Nucleotide-binding</keyword>
<dbReference type="AlphaFoldDB" id="I2CQV2"/>
<evidence type="ECO:0000313" key="7">
    <source>
        <dbReference type="EMBL" id="AFJ69285.1"/>
    </source>
</evidence>
<dbReference type="GO" id="GO:0003723">
    <property type="term" value="F:RNA binding"/>
    <property type="evidence" value="ECO:0007669"/>
    <property type="project" value="TreeGrafter"/>
</dbReference>
<dbReference type="InterPro" id="IPR001650">
    <property type="entry name" value="Helicase_C-like"/>
</dbReference>
<reference evidence="7" key="2">
    <citation type="journal article" date="2012" name="Nat. Commun.">
        <title>Draft genome sequence and genetic transformation of the oleaginous alga Nannochloropis gaditana.</title>
        <authorList>
            <person name="Radakovits R."/>
            <person name="Jinkerson R.E."/>
            <person name="Fuerstenberg S.I."/>
            <person name="Tae H."/>
            <person name="Settlage R.E."/>
            <person name="Boore J.L."/>
            <person name="Posewitz M.C."/>
        </authorList>
    </citation>
    <scope>NUCLEOTIDE SEQUENCE</scope>
    <source>
        <strain evidence="7">CCMP526</strain>
    </source>
</reference>
<feature type="domain" description="Helicase C-terminal" evidence="6">
    <location>
        <begin position="45"/>
        <end position="217"/>
    </location>
</feature>
<dbReference type="SUPFAM" id="SSF52540">
    <property type="entry name" value="P-loop containing nucleoside triphosphate hydrolases"/>
    <property type="match status" value="1"/>
</dbReference>
<dbReference type="PANTHER" id="PTHR18934">
    <property type="entry name" value="ATP-DEPENDENT RNA HELICASE"/>
    <property type="match status" value="1"/>
</dbReference>
<dbReference type="PANTHER" id="PTHR18934:SF237">
    <property type="entry name" value="ATP-DEPENDENT DNA_RNA HELICASE DHX36"/>
    <property type="match status" value="1"/>
</dbReference>
<evidence type="ECO:0000256" key="5">
    <source>
        <dbReference type="SAM" id="MobiDB-lite"/>
    </source>
</evidence>
<evidence type="ECO:0000259" key="6">
    <source>
        <dbReference type="PROSITE" id="PS51194"/>
    </source>
</evidence>
<evidence type="ECO:0000256" key="2">
    <source>
        <dbReference type="ARBA" id="ARBA00022801"/>
    </source>
</evidence>
<dbReference type="Pfam" id="PF21010">
    <property type="entry name" value="HA2_C"/>
    <property type="match status" value="1"/>
</dbReference>
<dbReference type="FunFam" id="1.20.120.1080:FF:000002">
    <property type="entry name" value="Putative ATP-dependent RNA helicase DHX36"/>
    <property type="match status" value="1"/>
</dbReference>
<dbReference type="Pfam" id="PF04408">
    <property type="entry name" value="WHD_HA2"/>
    <property type="match status" value="1"/>
</dbReference>
<dbReference type="PROSITE" id="PS51194">
    <property type="entry name" value="HELICASE_CTER"/>
    <property type="match status" value="1"/>
</dbReference>
<keyword evidence="2 7" id="KW-0378">Hydrolase</keyword>
<feature type="compositionally biased region" description="Gly residues" evidence="5">
    <location>
        <begin position="676"/>
        <end position="689"/>
    </location>
</feature>
<dbReference type="CDD" id="cd18791">
    <property type="entry name" value="SF2_C_RHA"/>
    <property type="match status" value="1"/>
</dbReference>
<feature type="region of interest" description="Disordered" evidence="5">
    <location>
        <begin position="730"/>
        <end position="851"/>
    </location>
</feature>
<dbReference type="Pfam" id="PF00271">
    <property type="entry name" value="Helicase_C"/>
    <property type="match status" value="1"/>
</dbReference>
<keyword evidence="4" id="KW-0067">ATP-binding</keyword>
<dbReference type="GO" id="GO:0003724">
    <property type="term" value="F:RNA helicase activity"/>
    <property type="evidence" value="ECO:0007669"/>
    <property type="project" value="UniProtKB-EC"/>
</dbReference>
<accession>I2CQV2</accession>
<dbReference type="Gene3D" id="3.40.50.300">
    <property type="entry name" value="P-loop containing nucleotide triphosphate hydrolases"/>
    <property type="match status" value="1"/>
</dbReference>
<dbReference type="Pfam" id="PF07717">
    <property type="entry name" value="OB_NTP_bind"/>
    <property type="match status" value="1"/>
</dbReference>
<dbReference type="InterPro" id="IPR048333">
    <property type="entry name" value="HA2_WH"/>
</dbReference>
<evidence type="ECO:0000256" key="3">
    <source>
        <dbReference type="ARBA" id="ARBA00022806"/>
    </source>
</evidence>
<dbReference type="InterPro" id="IPR027417">
    <property type="entry name" value="P-loop_NTPase"/>
</dbReference>
<feature type="compositionally biased region" description="Gly residues" evidence="5">
    <location>
        <begin position="637"/>
        <end position="659"/>
    </location>
</feature>
<dbReference type="SMART" id="SM00847">
    <property type="entry name" value="HA2"/>
    <property type="match status" value="1"/>
</dbReference>
<organism evidence="7">
    <name type="scientific">Nannochloropsis gaditana (strain CCMP526)</name>
    <name type="common">Green microalga</name>
    <name type="synonym">Microchloropsis gaditana</name>
    <dbReference type="NCBI Taxonomy" id="1093141"/>
    <lineage>
        <taxon>Eukaryota</taxon>
        <taxon>Sar</taxon>
        <taxon>Stramenopiles</taxon>
        <taxon>Ochrophyta</taxon>
        <taxon>Eustigmatophyceae</taxon>
        <taxon>Eustigmatales</taxon>
        <taxon>Monodopsidaceae</taxon>
        <taxon>Nannochloropsis</taxon>
    </lineage>
</organism>
<dbReference type="InterPro" id="IPR011709">
    <property type="entry name" value="DEAD-box_helicase_OB_fold"/>
</dbReference>
<feature type="compositionally biased region" description="Basic and acidic residues" evidence="5">
    <location>
        <begin position="777"/>
        <end position="798"/>
    </location>
</feature>
<reference evidence="7" key="1">
    <citation type="journal article" date="2012" name="Bioengineered">
        <title>Additional insights into the genome of the oleaginous model alga Nannochloropsis gaditana.</title>
        <authorList>
            <person name="Jinkerson R.E."/>
            <person name="Radakovits R."/>
            <person name="Posewitz M.C."/>
        </authorList>
    </citation>
    <scope>NUCLEOTIDE SEQUENCE</scope>
    <source>
        <strain evidence="7">CCMP526</strain>
    </source>
</reference>
<feature type="compositionally biased region" description="Low complexity" evidence="5">
    <location>
        <begin position="736"/>
        <end position="745"/>
    </location>
</feature>
<sequence length="851" mass="93225">MKLARMEDGYQERLTLLRREAGAGYSSRTLESMAAFDEDEIPYALVEALVKKIDAEEGPGAILVFLPGWEDITKVHETLQRLPQSRRWRLYPLHSQLPMDQQREIFSPPPPGLRKIVLATNIAESSITIDDVVYVLDGGKHKEKTYDAEKKLCMLLPAWVSRASAIQRKGRAGRVQPGKCWHLFPRRKFEGDLIPFQLPEIVRTPLESLCLSVRALNVARRGRGGIVEFLQKAVTPPTDTAMSNALELLLHIGAIQPDEHLTSLGKCLATLPVEPTIGKALIYGVLLRCLDPVLTIVSLLSTKSPFVLPLERKDEAARSKIQLAGGEASDHKALLSAYDGWKEAEMRGQGRDFAWRNFLSGPTLVMVDDMRKQFLTLLKDAGLLPQYEPRTGLGRDYYNAHARSWPVVKAALLAGLYPNVLRVDYGKKRPTFFTQTDGMLKLHPSSINAPPEGSGGPPAPVLFHRWMMFFQKLKTPAGLFVFDTSEVSPLAVLLLGAGLPEKHGQLIPISSLDFPFDNYIQAKRSKKAHIHFANAKTFLGVEPWVYFEIAGGPQATALIQDVRQTLLYLLACMLESGRRKRDLMPQGHEEFIATLCRCLETVEGDGEKIDIHPSLQGVRDRIAPLVQAEALAADGNGHSGVGGGRETSRWDGGGGGGGTPAPSPPSSASVQAPIGKGTGMGTLGGGRLGINGRESESNGRVTAVSSSTISAAPMLNAAVMAARAKIAAATGPEGGSSMHSTRSSSRLVDEGGGGRREREESDKPPSKPASPATSRYRSSERERGSRRSSERNGSRRQDGGSAGSSRRRPQVEEDERYQPRSRSRSRSASPYRRSRRSSRRSQERGGSYRRY</sequence>
<dbReference type="GO" id="GO:0016787">
    <property type="term" value="F:hydrolase activity"/>
    <property type="evidence" value="ECO:0007669"/>
    <property type="project" value="UniProtKB-KW"/>
</dbReference>
<proteinExistence type="evidence at transcript level"/>